<dbReference type="OrthoDB" id="9776822at2"/>
<dbReference type="EMBL" id="BMJS01000029">
    <property type="protein sequence ID" value="GGG03959.1"/>
    <property type="molecule type" value="Genomic_DNA"/>
</dbReference>
<dbReference type="Proteomes" id="UP000636949">
    <property type="component" value="Unassembled WGS sequence"/>
</dbReference>
<proteinExistence type="predicted"/>
<reference evidence="1" key="2">
    <citation type="submission" date="2020-09" db="EMBL/GenBank/DDBJ databases">
        <authorList>
            <person name="Sun Q."/>
            <person name="Zhou Y."/>
        </authorList>
    </citation>
    <scope>NUCLEOTIDE SEQUENCE</scope>
    <source>
        <strain evidence="1">CGMCC 1.15758</strain>
    </source>
</reference>
<sequence>MAEHQKTTPKTLADLVPYGITALDSAYVNRKLIHTRWFSQLPIIEQYCQIWIDEYNDTPIEYKKANNARRKANLWISNELNKPKGAIS</sequence>
<dbReference type="RefSeq" id="WP_117003498.1">
    <property type="nucleotide sequence ID" value="NZ_BMJS01000029.1"/>
</dbReference>
<dbReference type="AlphaFoldDB" id="A0A8J3E9T4"/>
<reference evidence="1" key="1">
    <citation type="journal article" date="2014" name="Int. J. Syst. Evol. Microbiol.">
        <title>Complete genome sequence of Corynebacterium casei LMG S-19264T (=DSM 44701T), isolated from a smear-ripened cheese.</title>
        <authorList>
            <consortium name="US DOE Joint Genome Institute (JGI-PGF)"/>
            <person name="Walter F."/>
            <person name="Albersmeier A."/>
            <person name="Kalinowski J."/>
            <person name="Ruckert C."/>
        </authorList>
    </citation>
    <scope>NUCLEOTIDE SEQUENCE</scope>
    <source>
        <strain evidence="1">CGMCC 1.15758</strain>
    </source>
</reference>
<evidence type="ECO:0000313" key="2">
    <source>
        <dbReference type="Proteomes" id="UP000636949"/>
    </source>
</evidence>
<protein>
    <submittedName>
        <fullName evidence="1">Uncharacterized protein</fullName>
    </submittedName>
</protein>
<evidence type="ECO:0000313" key="1">
    <source>
        <dbReference type="EMBL" id="GGG03959.1"/>
    </source>
</evidence>
<organism evidence="1 2">
    <name type="scientific">Cysteiniphilum litorale</name>
    <dbReference type="NCBI Taxonomy" id="2056700"/>
    <lineage>
        <taxon>Bacteria</taxon>
        <taxon>Pseudomonadati</taxon>
        <taxon>Pseudomonadota</taxon>
        <taxon>Gammaproteobacteria</taxon>
        <taxon>Thiotrichales</taxon>
        <taxon>Fastidiosibacteraceae</taxon>
        <taxon>Cysteiniphilum</taxon>
    </lineage>
</organism>
<name>A0A8J3E9T4_9GAMM</name>
<gene>
    <name evidence="1" type="ORF">GCM10010995_21810</name>
</gene>
<comment type="caution">
    <text evidence="1">The sequence shown here is derived from an EMBL/GenBank/DDBJ whole genome shotgun (WGS) entry which is preliminary data.</text>
</comment>
<accession>A0A8J3E9T4</accession>
<keyword evidence="2" id="KW-1185">Reference proteome</keyword>